<evidence type="ECO:0000313" key="2">
    <source>
        <dbReference type="Proteomes" id="UP001318120"/>
    </source>
</evidence>
<gene>
    <name evidence="1" type="ORF">CVIC9261_00970</name>
</gene>
<accession>A0ABZ2E8A5</accession>
<sequence>MSSNSIYMLYYAENKTKYANLEFWAIEFLKLKIRFYILVRDEKLYEKIRTSLTDCVIYAKSTSDVESSIANISNLEAIFYISNHPKNIHSLALNNYKHILLYTNNAISKVFRVYDELWAPSQFHLDNIAKSIPNITDMKTIIIGAIQAQDIISLEHKSILYVISNLNDFLQNQFIQEGVKYAKQHSCAMQFAIRDNNKTNNIFIKNYQKQLKEYCDSQDIDCKIFNKISDAVIADSTCIVCDIDSYKDKFLINNIPIYVYKPLNKYIDEDNMAMLKSLYVFSTKNEFKEIVSKGDFKALEREKLAEYRLGKSFIMDKTFQKQFLQ</sequence>
<proteinExistence type="predicted"/>
<dbReference type="EMBL" id="CP144916">
    <property type="protein sequence ID" value="WWC41934.1"/>
    <property type="molecule type" value="Genomic_DNA"/>
</dbReference>
<dbReference type="Proteomes" id="UP001318120">
    <property type="component" value="Chromosome"/>
</dbReference>
<evidence type="ECO:0000313" key="1">
    <source>
        <dbReference type="EMBL" id="WWC41934.1"/>
    </source>
</evidence>
<keyword evidence="2" id="KW-1185">Reference proteome</keyword>
<protein>
    <submittedName>
        <fullName evidence="1">Uncharacterized protein</fullName>
    </submittedName>
</protein>
<name>A0ABZ2E8A5_9BACT</name>
<reference evidence="1 2" key="1">
    <citation type="journal article" date="2017" name="Genome Biol. Evol.">
        <title>Comparative Genomic Analysis Identifies a Campylobacter Clade Deficient in Selenium Metabolism.</title>
        <authorList>
            <person name="Miller W.G."/>
            <person name="Yee E."/>
            <person name="Lopes B.S."/>
            <person name="Chapman M.H."/>
            <person name="Huynh S."/>
            <person name="Bono J.L."/>
            <person name="Parker C.T."/>
            <person name="Strachan N.J.C."/>
            <person name="Forbes K.J."/>
        </authorList>
    </citation>
    <scope>NUCLEOTIDE SEQUENCE [LARGE SCALE GENOMIC DNA]</scope>
    <source>
        <strain evidence="1 2">RM9261</strain>
    </source>
</reference>
<dbReference type="RefSeq" id="WP_086302988.1">
    <property type="nucleotide sequence ID" value="NZ_CP144916.1"/>
</dbReference>
<organism evidence="1 2">
    <name type="scientific">Campylobacter vicugnae</name>
    <dbReference type="NCBI Taxonomy" id="1660076"/>
    <lineage>
        <taxon>Bacteria</taxon>
        <taxon>Pseudomonadati</taxon>
        <taxon>Campylobacterota</taxon>
        <taxon>Epsilonproteobacteria</taxon>
        <taxon>Campylobacterales</taxon>
        <taxon>Campylobacteraceae</taxon>
        <taxon>Campylobacter</taxon>
    </lineage>
</organism>
<dbReference type="GeneID" id="93112638"/>